<dbReference type="Gene3D" id="3.40.640.10">
    <property type="entry name" value="Type I PLP-dependent aspartate aminotransferase-like (Major domain)"/>
    <property type="match status" value="1"/>
</dbReference>
<dbReference type="Pfam" id="PF00155">
    <property type="entry name" value="Aminotran_1_2"/>
    <property type="match status" value="1"/>
</dbReference>
<evidence type="ECO:0000313" key="4">
    <source>
        <dbReference type="Proteomes" id="UP000076738"/>
    </source>
</evidence>
<dbReference type="EMBL" id="KV417280">
    <property type="protein sequence ID" value="KZO97243.1"/>
    <property type="molecule type" value="Genomic_DNA"/>
</dbReference>
<dbReference type="CDD" id="cd00609">
    <property type="entry name" value="AAT_like"/>
    <property type="match status" value="1"/>
</dbReference>
<evidence type="ECO:0000259" key="2">
    <source>
        <dbReference type="Pfam" id="PF00155"/>
    </source>
</evidence>
<dbReference type="Gene3D" id="3.90.1150.10">
    <property type="entry name" value="Aspartate Aminotransferase, domain 1"/>
    <property type="match status" value="1"/>
</dbReference>
<keyword evidence="4" id="KW-1185">Reference proteome</keyword>
<dbReference type="PANTHER" id="PTHR43795">
    <property type="entry name" value="BIFUNCTIONAL ASPARTATE AMINOTRANSFERASE AND GLUTAMATE/ASPARTATE-PREPHENATE AMINOTRANSFERASE-RELATED"/>
    <property type="match status" value="1"/>
</dbReference>
<accession>A0A167N1C3</accession>
<dbReference type="SUPFAM" id="SSF53383">
    <property type="entry name" value="PLP-dependent transferases"/>
    <property type="match status" value="1"/>
</dbReference>
<evidence type="ECO:0000256" key="1">
    <source>
        <dbReference type="ARBA" id="ARBA00022898"/>
    </source>
</evidence>
<dbReference type="InterPro" id="IPR015424">
    <property type="entry name" value="PyrdxlP-dep_Trfase"/>
</dbReference>
<keyword evidence="1" id="KW-0663">Pyridoxal phosphate</keyword>
<keyword evidence="3" id="KW-0808">Transferase</keyword>
<dbReference type="InterPro" id="IPR015421">
    <property type="entry name" value="PyrdxlP-dep_Trfase_major"/>
</dbReference>
<dbReference type="GO" id="GO:0008483">
    <property type="term" value="F:transaminase activity"/>
    <property type="evidence" value="ECO:0007669"/>
    <property type="project" value="TreeGrafter"/>
</dbReference>
<dbReference type="Proteomes" id="UP000076738">
    <property type="component" value="Unassembled WGS sequence"/>
</dbReference>
<dbReference type="GO" id="GO:0006520">
    <property type="term" value="P:amino acid metabolic process"/>
    <property type="evidence" value="ECO:0007669"/>
    <property type="project" value="TreeGrafter"/>
</dbReference>
<name>A0A167N1C3_CALVF</name>
<dbReference type="InterPro" id="IPR015422">
    <property type="entry name" value="PyrdxlP-dep_Trfase_small"/>
</dbReference>
<dbReference type="InterPro" id="IPR004839">
    <property type="entry name" value="Aminotransferase_I/II_large"/>
</dbReference>
<dbReference type="PANTHER" id="PTHR43795:SF39">
    <property type="entry name" value="AMINOTRANSFERASE CLASS I_CLASSII DOMAIN-CONTAINING PROTEIN"/>
    <property type="match status" value="1"/>
</dbReference>
<gene>
    <name evidence="3" type="ORF">CALVIDRAFT_549358</name>
</gene>
<dbReference type="InterPro" id="IPR050478">
    <property type="entry name" value="Ethylene_sulfur-biosynth"/>
</dbReference>
<protein>
    <submittedName>
        <fullName evidence="3">PLP-dependent transferase</fullName>
    </submittedName>
</protein>
<reference evidence="3 4" key="1">
    <citation type="journal article" date="2016" name="Mol. Biol. Evol.">
        <title>Comparative Genomics of Early-Diverging Mushroom-Forming Fungi Provides Insights into the Origins of Lignocellulose Decay Capabilities.</title>
        <authorList>
            <person name="Nagy L.G."/>
            <person name="Riley R."/>
            <person name="Tritt A."/>
            <person name="Adam C."/>
            <person name="Daum C."/>
            <person name="Floudas D."/>
            <person name="Sun H."/>
            <person name="Yadav J.S."/>
            <person name="Pangilinan J."/>
            <person name="Larsson K.H."/>
            <person name="Matsuura K."/>
            <person name="Barry K."/>
            <person name="Labutti K."/>
            <person name="Kuo R."/>
            <person name="Ohm R.A."/>
            <person name="Bhattacharya S.S."/>
            <person name="Shirouzu T."/>
            <person name="Yoshinaga Y."/>
            <person name="Martin F.M."/>
            <person name="Grigoriev I.V."/>
            <person name="Hibbett D.S."/>
        </authorList>
    </citation>
    <scope>NUCLEOTIDE SEQUENCE [LARGE SCALE GENOMIC DNA]</scope>
    <source>
        <strain evidence="3 4">TUFC12733</strain>
    </source>
</reference>
<dbReference type="OrthoDB" id="7042322at2759"/>
<feature type="domain" description="Aminotransferase class I/classII large" evidence="2">
    <location>
        <begin position="78"/>
        <end position="435"/>
    </location>
</feature>
<dbReference type="STRING" id="1330018.A0A167N1C3"/>
<organism evidence="3 4">
    <name type="scientific">Calocera viscosa (strain TUFC12733)</name>
    <dbReference type="NCBI Taxonomy" id="1330018"/>
    <lineage>
        <taxon>Eukaryota</taxon>
        <taxon>Fungi</taxon>
        <taxon>Dikarya</taxon>
        <taxon>Basidiomycota</taxon>
        <taxon>Agaricomycotina</taxon>
        <taxon>Dacrymycetes</taxon>
        <taxon>Dacrymycetales</taxon>
        <taxon>Dacrymycetaceae</taxon>
        <taxon>Calocera</taxon>
    </lineage>
</organism>
<evidence type="ECO:0000313" key="3">
    <source>
        <dbReference type="EMBL" id="KZO97243.1"/>
    </source>
</evidence>
<proteinExistence type="predicted"/>
<dbReference type="GO" id="GO:0030170">
    <property type="term" value="F:pyridoxal phosphate binding"/>
    <property type="evidence" value="ECO:0007669"/>
    <property type="project" value="InterPro"/>
</dbReference>
<dbReference type="PRINTS" id="PR00753">
    <property type="entry name" value="ACCSYNTHASE"/>
</dbReference>
<dbReference type="AlphaFoldDB" id="A0A167N1C3"/>
<sequence length="493" mass="54020">MAHGPEEPLAAPALSTRGLEALSGISEFTKLSEHIFNDGYHPTTNPDGWLSLGLAENTLMHEEQAEYYNAHLTLTDVDFTYGTDLSGSVRLGKALAAFLNRPDGAFSPLQPIKSEDIVFGAGVSALIDMLAFHIADAGTGVLIAAPYYAGFNSDLNARCGVIPIPVFVDPEDRFGPASLDAFESTLHKAEAKGTKVRAVILCNPHNPLGACYPRETILAYASFCQRHNLHLISDEVYAYSVFPTDDNRDPEPFLSVFSIDFLKEARCDPARVHVLYGMSKDFCSNGMRAAALISQHNAPLLAAVKSTGLFMKVASPSAVAWASILEDEAYFAKFQKENVRRLQAAYHYTTLWLKFHDIPYIPSNAGHFLLVDFRKFFSNTDRSGNTLPTIAEDGGRGKDIALFEQLLSNKVFLGSSSAFTFPVRGWFRITFATRKDYLVVGLARIERALGVEKWPGLEDFDPHGEVVGVPISISIADVVDSADLERAMARTTL</sequence>